<name>A0A512DVF7_9PROT</name>
<dbReference type="EMBL" id="BJYZ01000021">
    <property type="protein sequence ID" value="GEO40426.1"/>
    <property type="molecule type" value="Genomic_DNA"/>
</dbReference>
<organism evidence="1 2">
    <name type="scientific">Skermanella aerolata</name>
    <dbReference type="NCBI Taxonomy" id="393310"/>
    <lineage>
        <taxon>Bacteria</taxon>
        <taxon>Pseudomonadati</taxon>
        <taxon>Pseudomonadota</taxon>
        <taxon>Alphaproteobacteria</taxon>
        <taxon>Rhodospirillales</taxon>
        <taxon>Azospirillaceae</taxon>
        <taxon>Skermanella</taxon>
    </lineage>
</organism>
<gene>
    <name evidence="1" type="ORF">SAE02_45740</name>
</gene>
<dbReference type="Proteomes" id="UP000321523">
    <property type="component" value="Unassembled WGS sequence"/>
</dbReference>
<evidence type="ECO:0000313" key="2">
    <source>
        <dbReference type="Proteomes" id="UP000321523"/>
    </source>
</evidence>
<dbReference type="AlphaFoldDB" id="A0A512DVF7"/>
<comment type="caution">
    <text evidence="1">The sequence shown here is derived from an EMBL/GenBank/DDBJ whole genome shotgun (WGS) entry which is preliminary data.</text>
</comment>
<keyword evidence="2" id="KW-1185">Reference proteome</keyword>
<accession>A0A512DVF7</accession>
<proteinExistence type="predicted"/>
<protein>
    <submittedName>
        <fullName evidence="1">Uncharacterized protein</fullName>
    </submittedName>
</protein>
<reference evidence="1 2" key="1">
    <citation type="submission" date="2019-07" db="EMBL/GenBank/DDBJ databases">
        <title>Whole genome shotgun sequence of Skermanella aerolata NBRC 106429.</title>
        <authorList>
            <person name="Hosoyama A."/>
            <person name="Uohara A."/>
            <person name="Ohji S."/>
            <person name="Ichikawa N."/>
        </authorList>
    </citation>
    <scope>NUCLEOTIDE SEQUENCE [LARGE SCALE GENOMIC DNA]</scope>
    <source>
        <strain evidence="1 2">NBRC 106429</strain>
    </source>
</reference>
<sequence>MLDQIGVLVQEIGMFAQICRDILRVQRIHRPVAMSALPSHQRRPPAIIQPRAISQGYHPCPNGFSPGNVL</sequence>
<evidence type="ECO:0000313" key="1">
    <source>
        <dbReference type="EMBL" id="GEO40426.1"/>
    </source>
</evidence>